<keyword evidence="8" id="KW-1185">Reference proteome</keyword>
<dbReference type="GO" id="GO:0030170">
    <property type="term" value="F:pyridoxal phosphate binding"/>
    <property type="evidence" value="ECO:0007669"/>
    <property type="project" value="InterPro"/>
</dbReference>
<dbReference type="PROSITE" id="PS50949">
    <property type="entry name" value="HTH_GNTR"/>
    <property type="match status" value="1"/>
</dbReference>
<dbReference type="PANTHER" id="PTHR46577:SF2">
    <property type="entry name" value="TRANSCRIPTIONAL REGULATORY PROTEIN"/>
    <property type="match status" value="1"/>
</dbReference>
<dbReference type="Pfam" id="PF00155">
    <property type="entry name" value="Aminotran_1_2"/>
    <property type="match status" value="1"/>
</dbReference>
<keyword evidence="3" id="KW-0805">Transcription regulation</keyword>
<dbReference type="KEGG" id="dfn:CVE23_21720"/>
<accession>A0A2K8QSA1</accession>
<gene>
    <name evidence="7" type="ORF">CVE23_21720</name>
</gene>
<proteinExistence type="inferred from homology"/>
<keyword evidence="2" id="KW-0663">Pyridoxal phosphate</keyword>
<sequence length="477" mass="52879">MSDTPRYRQIADHFIRAIQSGTLPAHHRLPSVRALAQQHGTSATTAMKVLRTLEDEHFALARPKSGFFVADTRRSNAMTAVPQPVALPVLDEQTELHLSLVGTECRVRLDLANGDNALYPLKKMGRLIRQASYTNPMMLGNDVKGSGYLPLKEEIARRALDYGCHLHPDDILITNGCIEALSLSLRAVTRSGDAVAVQSPCYFVLLQMLRNLGLRVVEVGQDASGHMDVDQLESLFSQRQVSAFISLTNINNPLGTSLPDTYKRRIADAADRYGIALIEDDTFADTAFGEQRPFPLRAFSPNVLLCNGFSKTVGPGIRIGWVSSAHWQRKLAALKFTSTMGTSLTPQVALADLLRNGGYDAHLRKLRRELARQVARLRQAVLHYFPAGTQISQPEGGYAIWVTLPPGCCSSRDLFSRARQQGIGIAPGHIFATDRRYDHCLRLNAGFGWNEEVHDAIRLLAHWVRENGTDRPVELMQ</sequence>
<evidence type="ECO:0000256" key="1">
    <source>
        <dbReference type="ARBA" id="ARBA00005384"/>
    </source>
</evidence>
<dbReference type="EMBL" id="CP025003">
    <property type="protein sequence ID" value="ATZ96359.1"/>
    <property type="molecule type" value="Genomic_DNA"/>
</dbReference>
<comment type="similarity">
    <text evidence="1">In the C-terminal section; belongs to the class-I pyridoxal-phosphate-dependent aminotransferase family.</text>
</comment>
<dbReference type="RefSeq" id="WP_100850324.1">
    <property type="nucleotide sequence ID" value="NZ_BMJF01000007.1"/>
</dbReference>
<keyword evidence="7" id="KW-0808">Transferase</keyword>
<dbReference type="InterPro" id="IPR015422">
    <property type="entry name" value="PyrdxlP-dep_Trfase_small"/>
</dbReference>
<dbReference type="InterPro" id="IPR051446">
    <property type="entry name" value="HTH_trans_reg/aminotransferase"/>
</dbReference>
<dbReference type="InterPro" id="IPR015424">
    <property type="entry name" value="PyrdxlP-dep_Trfase"/>
</dbReference>
<dbReference type="Gene3D" id="1.10.10.10">
    <property type="entry name" value="Winged helix-like DNA-binding domain superfamily/Winged helix DNA-binding domain"/>
    <property type="match status" value="1"/>
</dbReference>
<dbReference type="GeneID" id="66566941"/>
<reference evidence="8" key="1">
    <citation type="journal article" date="2018" name="Genome Announc.">
        <title>Complete genome sequence of a Dickeya fangzhongdai type strain causing bleeding canker of pear tree trunks.</title>
        <authorList>
            <person name="Zhao Y."/>
            <person name="Tian Y."/>
            <person name="Li X."/>
            <person name="Hu B."/>
        </authorList>
    </citation>
    <scope>NUCLEOTIDE SEQUENCE [LARGE SCALE GENOMIC DNA]</scope>
    <source>
        <strain evidence="8">DSM 101947</strain>
    </source>
</reference>
<dbReference type="InterPro" id="IPR000524">
    <property type="entry name" value="Tscrpt_reg_HTH_GntR"/>
</dbReference>
<dbReference type="InterPro" id="IPR015421">
    <property type="entry name" value="PyrdxlP-dep_Trfase_major"/>
</dbReference>
<evidence type="ECO:0000256" key="2">
    <source>
        <dbReference type="ARBA" id="ARBA00022898"/>
    </source>
</evidence>
<dbReference type="InterPro" id="IPR036388">
    <property type="entry name" value="WH-like_DNA-bd_sf"/>
</dbReference>
<evidence type="ECO:0000313" key="8">
    <source>
        <dbReference type="Proteomes" id="UP000231901"/>
    </source>
</evidence>
<dbReference type="SMART" id="SM00345">
    <property type="entry name" value="HTH_GNTR"/>
    <property type="match status" value="1"/>
</dbReference>
<dbReference type="InterPro" id="IPR004839">
    <property type="entry name" value="Aminotransferase_I/II_large"/>
</dbReference>
<dbReference type="CDD" id="cd07377">
    <property type="entry name" value="WHTH_GntR"/>
    <property type="match status" value="1"/>
</dbReference>
<evidence type="ECO:0000256" key="4">
    <source>
        <dbReference type="ARBA" id="ARBA00023125"/>
    </source>
</evidence>
<dbReference type="AlphaFoldDB" id="A0A2K8QSA1"/>
<feature type="domain" description="HTH gntR-type" evidence="6">
    <location>
        <begin position="4"/>
        <end position="72"/>
    </location>
</feature>
<dbReference type="Proteomes" id="UP000231901">
    <property type="component" value="Chromosome"/>
</dbReference>
<protein>
    <submittedName>
        <fullName evidence="7">PLP-dependent aminotransferase family protein</fullName>
    </submittedName>
</protein>
<keyword evidence="5" id="KW-0804">Transcription</keyword>
<dbReference type="PANTHER" id="PTHR46577">
    <property type="entry name" value="HTH-TYPE TRANSCRIPTIONAL REGULATORY PROTEIN GABR"/>
    <property type="match status" value="1"/>
</dbReference>
<name>A0A2K8QSA1_9GAMM</name>
<evidence type="ECO:0000256" key="5">
    <source>
        <dbReference type="ARBA" id="ARBA00023163"/>
    </source>
</evidence>
<dbReference type="SUPFAM" id="SSF53383">
    <property type="entry name" value="PLP-dependent transferases"/>
    <property type="match status" value="1"/>
</dbReference>
<keyword evidence="7" id="KW-0032">Aminotransferase</keyword>
<evidence type="ECO:0000313" key="7">
    <source>
        <dbReference type="EMBL" id="ATZ96359.1"/>
    </source>
</evidence>
<dbReference type="GO" id="GO:0008483">
    <property type="term" value="F:transaminase activity"/>
    <property type="evidence" value="ECO:0007669"/>
    <property type="project" value="UniProtKB-KW"/>
</dbReference>
<evidence type="ECO:0000256" key="3">
    <source>
        <dbReference type="ARBA" id="ARBA00023015"/>
    </source>
</evidence>
<dbReference type="GO" id="GO:0003677">
    <property type="term" value="F:DNA binding"/>
    <property type="evidence" value="ECO:0007669"/>
    <property type="project" value="UniProtKB-KW"/>
</dbReference>
<keyword evidence="4" id="KW-0238">DNA-binding</keyword>
<dbReference type="CDD" id="cd00609">
    <property type="entry name" value="AAT_like"/>
    <property type="match status" value="1"/>
</dbReference>
<dbReference type="GO" id="GO:0003700">
    <property type="term" value="F:DNA-binding transcription factor activity"/>
    <property type="evidence" value="ECO:0007669"/>
    <property type="project" value="InterPro"/>
</dbReference>
<dbReference type="Gene3D" id="3.40.640.10">
    <property type="entry name" value="Type I PLP-dependent aspartate aminotransferase-like (Major domain)"/>
    <property type="match status" value="1"/>
</dbReference>
<dbReference type="SUPFAM" id="SSF46785">
    <property type="entry name" value="Winged helix' DNA-binding domain"/>
    <property type="match status" value="1"/>
</dbReference>
<evidence type="ECO:0000259" key="6">
    <source>
        <dbReference type="PROSITE" id="PS50949"/>
    </source>
</evidence>
<organism evidence="7 8">
    <name type="scientific">Dickeya fangzhongdai</name>
    <dbReference type="NCBI Taxonomy" id="1778540"/>
    <lineage>
        <taxon>Bacteria</taxon>
        <taxon>Pseudomonadati</taxon>
        <taxon>Pseudomonadota</taxon>
        <taxon>Gammaproteobacteria</taxon>
        <taxon>Enterobacterales</taxon>
        <taxon>Pectobacteriaceae</taxon>
        <taxon>Dickeya</taxon>
    </lineage>
</organism>
<dbReference type="Gene3D" id="3.90.1150.10">
    <property type="entry name" value="Aspartate Aminotransferase, domain 1"/>
    <property type="match status" value="1"/>
</dbReference>
<dbReference type="InterPro" id="IPR036390">
    <property type="entry name" value="WH_DNA-bd_sf"/>
</dbReference>
<dbReference type="Pfam" id="PF00392">
    <property type="entry name" value="GntR"/>
    <property type="match status" value="1"/>
</dbReference>